<dbReference type="PANTHER" id="PTHR31252">
    <property type="entry name" value="DUF4419 DOMAIN-CONTAINING PROTEIN"/>
    <property type="match status" value="1"/>
</dbReference>
<evidence type="ECO:0000313" key="2">
    <source>
        <dbReference type="Proteomes" id="UP000639403"/>
    </source>
</evidence>
<reference evidence="1" key="2">
    <citation type="journal article" name="Front. Microbiol.">
        <title>Degradative Capacity of Two Strains of Rhodonia placenta: From Phenotype to Genotype.</title>
        <authorList>
            <person name="Kolle M."/>
            <person name="Horta M.A.C."/>
            <person name="Nowrousian M."/>
            <person name="Ohm R.A."/>
            <person name="Benz J.P."/>
            <person name="Pilgard A."/>
        </authorList>
    </citation>
    <scope>NUCLEOTIDE SEQUENCE</scope>
    <source>
        <strain evidence="1">FPRL280</strain>
    </source>
</reference>
<organism evidence="1 2">
    <name type="scientific">Rhodonia placenta</name>
    <dbReference type="NCBI Taxonomy" id="104341"/>
    <lineage>
        <taxon>Eukaryota</taxon>
        <taxon>Fungi</taxon>
        <taxon>Dikarya</taxon>
        <taxon>Basidiomycota</taxon>
        <taxon>Agaricomycotina</taxon>
        <taxon>Agaricomycetes</taxon>
        <taxon>Polyporales</taxon>
        <taxon>Adustoporiaceae</taxon>
        <taxon>Rhodonia</taxon>
    </lineage>
</organism>
<dbReference type="PANTHER" id="PTHR31252:SF11">
    <property type="entry name" value="DUF4419 DOMAIN-CONTAINING PROTEIN"/>
    <property type="match status" value="1"/>
</dbReference>
<accession>A0A8H7P508</accession>
<proteinExistence type="predicted"/>
<evidence type="ECO:0000313" key="1">
    <source>
        <dbReference type="EMBL" id="KAF9816483.1"/>
    </source>
</evidence>
<comment type="caution">
    <text evidence="1">The sequence shown here is derived from an EMBL/GenBank/DDBJ whole genome shotgun (WGS) entry which is preliminary data.</text>
</comment>
<dbReference type="AlphaFoldDB" id="A0A8H7P508"/>
<dbReference type="Pfam" id="PF14388">
    <property type="entry name" value="DUF4419"/>
    <property type="match status" value="1"/>
</dbReference>
<sequence length="337" mass="37364">MPVTFTISPHLTPIPPTSTRNPDGGVVELLQQACPEQWLQCAEVLQSSISRHELSNLHPRSNGFVHTVLHAYNTHQHLTIRPDDVWIAILSQLSFYVNAHREDLRGSFGDLQAKKPVHITAEESRYTVDFASVARQLTTQLEEHIADKSMTRWILPDFTTTTLVDTTVCSTLMLSSLSSYFEFRPVCACGLPSVTLAGEQPDWQKLLDRTTRLAGLGPEPARWAAMLRPVLQRFSNAFAGTPDMSFWTHVVHFDPTFYGADDLSGWLSVFCVWSNTGKWQPQSLPAQAGAGAGEGSSASRMFSCVLNCIAALMRDLRRIQARTTTGASSSMALCTRR</sequence>
<reference evidence="1" key="1">
    <citation type="submission" date="2020-11" db="EMBL/GenBank/DDBJ databases">
        <authorList>
            <person name="Koelle M."/>
            <person name="Horta M.A.C."/>
            <person name="Nowrousian M."/>
            <person name="Ohm R.A."/>
            <person name="Benz P."/>
            <person name="Pilgard A."/>
        </authorList>
    </citation>
    <scope>NUCLEOTIDE SEQUENCE</scope>
    <source>
        <strain evidence="1">FPRL280</strain>
    </source>
</reference>
<name>A0A8H7P508_9APHY</name>
<dbReference type="InterPro" id="IPR025533">
    <property type="entry name" value="DUF4419"/>
</dbReference>
<dbReference type="Proteomes" id="UP000639403">
    <property type="component" value="Unassembled WGS sequence"/>
</dbReference>
<gene>
    <name evidence="1" type="ORF">IEO21_04088</name>
</gene>
<dbReference type="EMBL" id="JADOXO010000057">
    <property type="protein sequence ID" value="KAF9816483.1"/>
    <property type="molecule type" value="Genomic_DNA"/>
</dbReference>
<protein>
    <submittedName>
        <fullName evidence="1">Uncharacterized protein</fullName>
    </submittedName>
</protein>